<evidence type="ECO:0000256" key="1">
    <source>
        <dbReference type="SAM" id="Phobius"/>
    </source>
</evidence>
<organism evidence="2 3">
    <name type="scientific">Roseburia amylophila</name>
    <dbReference type="NCBI Taxonomy" id="2981794"/>
    <lineage>
        <taxon>Bacteria</taxon>
        <taxon>Bacillati</taxon>
        <taxon>Bacillota</taxon>
        <taxon>Clostridia</taxon>
        <taxon>Lachnospirales</taxon>
        <taxon>Lachnospiraceae</taxon>
        <taxon>Roseburia</taxon>
    </lineage>
</organism>
<dbReference type="RefSeq" id="WP_262624081.1">
    <property type="nucleotide sequence ID" value="NZ_JAOQKI010000016.1"/>
</dbReference>
<comment type="caution">
    <text evidence="2">The sequence shown here is derived from an EMBL/GenBank/DDBJ whole genome shotgun (WGS) entry which is preliminary data.</text>
</comment>
<evidence type="ECO:0008006" key="4">
    <source>
        <dbReference type="Google" id="ProtNLM"/>
    </source>
</evidence>
<dbReference type="Proteomes" id="UP001209666">
    <property type="component" value="Unassembled WGS sequence"/>
</dbReference>
<gene>
    <name evidence="2" type="ORF">OCV43_10590</name>
</gene>
<sequence>KITSKLSNFILHQFGGLHKLWDAPLYYESVFPLMNNILFVVYYILSLITLPLIYLNQDVLNKIVAILGYLALILIVAVIKIIDKFIRNKKFRKTHWMRCLEKFTLDTSIFTYFLTSIGYMLVIMDKLYFWLIYIIMCLILVVAVYYDIVKPLMRENGSVSGGTMN</sequence>
<feature type="transmembrane region" description="Helical" evidence="1">
    <location>
        <begin position="63"/>
        <end position="82"/>
    </location>
</feature>
<accession>A0ABT2SFT4</accession>
<keyword evidence="3" id="KW-1185">Reference proteome</keyword>
<dbReference type="EMBL" id="JAOQKI010000016">
    <property type="protein sequence ID" value="MCU6717715.1"/>
    <property type="molecule type" value="Genomic_DNA"/>
</dbReference>
<feature type="transmembrane region" description="Helical" evidence="1">
    <location>
        <begin position="103"/>
        <end position="121"/>
    </location>
</feature>
<keyword evidence="1" id="KW-0472">Membrane</keyword>
<protein>
    <recommendedName>
        <fullName evidence="4">DUF443 family protein</fullName>
    </recommendedName>
</protein>
<feature type="transmembrane region" description="Helical" evidence="1">
    <location>
        <begin position="37"/>
        <end position="57"/>
    </location>
</feature>
<feature type="transmembrane region" description="Helical" evidence="1">
    <location>
        <begin position="127"/>
        <end position="146"/>
    </location>
</feature>
<proteinExistence type="predicted"/>
<evidence type="ECO:0000313" key="2">
    <source>
        <dbReference type="EMBL" id="MCU6717715.1"/>
    </source>
</evidence>
<keyword evidence="1" id="KW-1133">Transmembrane helix</keyword>
<reference evidence="2 3" key="1">
    <citation type="journal article" date="2021" name="ISME Commun">
        <title>Automated analysis of genomic sequences facilitates high-throughput and comprehensive description of bacteria.</title>
        <authorList>
            <person name="Hitch T.C.A."/>
        </authorList>
    </citation>
    <scope>NUCLEOTIDE SEQUENCE [LARGE SCALE GENOMIC DNA]</scope>
    <source>
        <strain evidence="2 3">Sanger_19</strain>
    </source>
</reference>
<name>A0ABT2SFT4_9FIRM</name>
<evidence type="ECO:0000313" key="3">
    <source>
        <dbReference type="Proteomes" id="UP001209666"/>
    </source>
</evidence>
<feature type="non-terminal residue" evidence="2">
    <location>
        <position position="1"/>
    </location>
</feature>
<keyword evidence="1" id="KW-0812">Transmembrane</keyword>